<evidence type="ECO:0000313" key="3">
    <source>
        <dbReference type="Proteomes" id="UP000887023"/>
    </source>
</evidence>
<dbReference type="SUPFAM" id="SSF48452">
    <property type="entry name" value="TPR-like"/>
    <property type="match status" value="3"/>
</dbReference>
<proteinExistence type="predicted"/>
<feature type="region of interest" description="Disordered" evidence="1">
    <location>
        <begin position="571"/>
        <end position="607"/>
    </location>
</feature>
<dbReference type="RefSeq" id="WP_066467915.1">
    <property type="nucleotide sequence ID" value="NZ_CBCRUZ010000001.1"/>
</dbReference>
<evidence type="ECO:0000256" key="1">
    <source>
        <dbReference type="SAM" id="MobiDB-lite"/>
    </source>
</evidence>
<sequence>MNAGPAEIEAEIHRLLEQARSVGDEQECAVLTGGLGDLAFQAHDWRGARAYYDEALRTLDPASGYYGAFHGDRGGARAQLHDLDGACADLAVAIERAERDGDQPHLLIWLDNLAQIRRQQGRVAESNQLRERADRLRSEVAAEDEDLEGRYQDLAVRFEAGDVDEQLHDALIDLHEAFAERDSPHCVAVLGLLALVKYRLGDRDDAIELAYEVHDLFVELGGRVAAAQSLVNIGGMAVLDGELVQARAIMTDARDKLVAAGAPAAAAIAERNIALIDLRSGLPQGVSPDVAVEEERVAPTDGAAAFENPAVAASDLATRGVRELVVGRLDEAVALLTRAHDIWCEIGMRYQAHGALYTIATAQIDAGRFDEAERLLDRLDPRVDPTLAGAITVAEAEADVDCARGFIAIARGHHREAERLLRDAAARFAQLDNENKASVARARLGAALVRGGAESPERAEEGLRELVAARTGFRAVGAHGDAVRADLEYALALRGLGRPTAAFDVAVSTLLDIDETRYDLVVARDRDSWRERHGVAQTLVLDLADELGDPRRAAELMEFLRANARPADVDVADRGAVDRPDPISRLSSFGGGDPDPGPATDLAAATQSPSVQWDGVLTLLDTGDPSRMRIAAPPPILMPWGPLLAGYLQPSADAGEPMAWDVQIAFR</sequence>
<evidence type="ECO:0008006" key="4">
    <source>
        <dbReference type="Google" id="ProtNLM"/>
    </source>
</evidence>
<dbReference type="Gene3D" id="1.25.40.10">
    <property type="entry name" value="Tetratricopeptide repeat domain"/>
    <property type="match status" value="2"/>
</dbReference>
<protein>
    <recommendedName>
        <fullName evidence="4">Tetratricopeptide repeat protein</fullName>
    </recommendedName>
</protein>
<name>A0ABX8SD29_9ACTN</name>
<dbReference type="Proteomes" id="UP000887023">
    <property type="component" value="Chromosome"/>
</dbReference>
<reference evidence="2" key="1">
    <citation type="submission" date="2021-07" db="EMBL/GenBank/DDBJ databases">
        <title>Candidatus Kaistella beijingensis sp. nov. isolated from a municipal wastewater treatment plant is involved in sludge foaming.</title>
        <authorList>
            <person name="Song Y."/>
            <person name="Liu S.-J."/>
        </authorList>
    </citation>
    <scope>NUCLEOTIDE SEQUENCE</scope>
    <source>
        <strain evidence="2">DSM 43998</strain>
    </source>
</reference>
<feature type="compositionally biased region" description="Basic and acidic residues" evidence="1">
    <location>
        <begin position="571"/>
        <end position="582"/>
    </location>
</feature>
<keyword evidence="3" id="KW-1185">Reference proteome</keyword>
<gene>
    <name evidence="2" type="ORF">KV203_08455</name>
</gene>
<dbReference type="InterPro" id="IPR011990">
    <property type="entry name" value="TPR-like_helical_dom_sf"/>
</dbReference>
<dbReference type="EMBL" id="CP079105">
    <property type="protein sequence ID" value="QXQ15326.1"/>
    <property type="molecule type" value="Genomic_DNA"/>
</dbReference>
<evidence type="ECO:0000313" key="2">
    <source>
        <dbReference type="EMBL" id="QXQ15326.1"/>
    </source>
</evidence>
<organism evidence="2 3">
    <name type="scientific">Skermania pinensis</name>
    <dbReference type="NCBI Taxonomy" id="39122"/>
    <lineage>
        <taxon>Bacteria</taxon>
        <taxon>Bacillati</taxon>
        <taxon>Actinomycetota</taxon>
        <taxon>Actinomycetes</taxon>
        <taxon>Mycobacteriales</taxon>
        <taxon>Gordoniaceae</taxon>
        <taxon>Skermania</taxon>
    </lineage>
</organism>
<accession>A0ABX8SD29</accession>